<keyword evidence="11 15" id="KW-0472">Membrane</keyword>
<dbReference type="EC" id="2.7.8.5" evidence="5"/>
<dbReference type="AlphaFoldDB" id="A0A1E5Q5L4"/>
<evidence type="ECO:0000256" key="5">
    <source>
        <dbReference type="ARBA" id="ARBA00013170"/>
    </source>
</evidence>
<dbReference type="Gene3D" id="1.20.120.1760">
    <property type="match status" value="1"/>
</dbReference>
<comment type="caution">
    <text evidence="16">The sequence shown here is derived from an EMBL/GenBank/DDBJ whole genome shotgun (WGS) entry which is preliminary data.</text>
</comment>
<evidence type="ECO:0000256" key="2">
    <source>
        <dbReference type="ARBA" id="ARBA00005042"/>
    </source>
</evidence>
<dbReference type="FunFam" id="1.20.120.1760:FF:000033">
    <property type="entry name" value="CDP-alcohol phosphatidyltransferase"/>
    <property type="match status" value="1"/>
</dbReference>
<dbReference type="InterPro" id="IPR004570">
    <property type="entry name" value="Phosphatidylglycerol_P_synth"/>
</dbReference>
<dbReference type="InterPro" id="IPR043130">
    <property type="entry name" value="CDP-OH_PTrfase_TM_dom"/>
</dbReference>
<keyword evidence="10" id="KW-0443">Lipid metabolism</keyword>
<accession>A0A1E5Q5L4</accession>
<dbReference type="Pfam" id="PF01066">
    <property type="entry name" value="CDP-OH_P_transf"/>
    <property type="match status" value="1"/>
</dbReference>
<evidence type="ECO:0000256" key="1">
    <source>
        <dbReference type="ARBA" id="ARBA00004141"/>
    </source>
</evidence>
<evidence type="ECO:0000256" key="4">
    <source>
        <dbReference type="ARBA" id="ARBA00010441"/>
    </source>
</evidence>
<dbReference type="GO" id="GO:0016020">
    <property type="term" value="C:membrane"/>
    <property type="evidence" value="ECO:0007669"/>
    <property type="project" value="UniProtKB-SubCell"/>
</dbReference>
<keyword evidence="9 15" id="KW-1133">Transmembrane helix</keyword>
<organism evidence="16 17">
    <name type="scientific">Magnetovibrio blakemorei</name>
    <dbReference type="NCBI Taxonomy" id="28181"/>
    <lineage>
        <taxon>Bacteria</taxon>
        <taxon>Pseudomonadati</taxon>
        <taxon>Pseudomonadota</taxon>
        <taxon>Alphaproteobacteria</taxon>
        <taxon>Rhodospirillales</taxon>
        <taxon>Magnetovibrionaceae</taxon>
        <taxon>Magnetovibrio</taxon>
    </lineage>
</organism>
<evidence type="ECO:0000313" key="17">
    <source>
        <dbReference type="Proteomes" id="UP000095347"/>
    </source>
</evidence>
<evidence type="ECO:0000256" key="7">
    <source>
        <dbReference type="ARBA" id="ARBA00022516"/>
    </source>
</evidence>
<feature type="transmembrane region" description="Helical" evidence="15">
    <location>
        <begin position="68"/>
        <end position="93"/>
    </location>
</feature>
<dbReference type="EMBL" id="MCGG01000048">
    <property type="protein sequence ID" value="OEJ65598.1"/>
    <property type="molecule type" value="Genomic_DNA"/>
</dbReference>
<gene>
    <name evidence="16" type="ORF">BEN30_14095</name>
</gene>
<keyword evidence="16" id="KW-0808">Transferase</keyword>
<comment type="subcellular location">
    <subcellularLocation>
        <location evidence="1">Membrane</location>
        <topology evidence="1">Multi-pass membrane protein</topology>
    </subcellularLocation>
</comment>
<dbReference type="PIRSF" id="PIRSF000847">
    <property type="entry name" value="Phos_ph_gly_syn"/>
    <property type="match status" value="1"/>
</dbReference>
<evidence type="ECO:0000256" key="6">
    <source>
        <dbReference type="ARBA" id="ARBA00014944"/>
    </source>
</evidence>
<keyword evidence="12" id="KW-0594">Phospholipid biosynthesis</keyword>
<evidence type="ECO:0000256" key="3">
    <source>
        <dbReference type="ARBA" id="ARBA00005189"/>
    </source>
</evidence>
<evidence type="ECO:0000256" key="15">
    <source>
        <dbReference type="SAM" id="Phobius"/>
    </source>
</evidence>
<dbReference type="GO" id="GO:0046474">
    <property type="term" value="P:glycerophospholipid biosynthetic process"/>
    <property type="evidence" value="ECO:0007669"/>
    <property type="project" value="TreeGrafter"/>
</dbReference>
<keyword evidence="7" id="KW-0444">Lipid biosynthesis</keyword>
<protein>
    <recommendedName>
        <fullName evidence="6">CDP-diacylglycerol--glycerol-3-phosphate 3-phosphatidyltransferase</fullName>
        <ecNumber evidence="5">2.7.8.5</ecNumber>
    </recommendedName>
</protein>
<dbReference type="InterPro" id="IPR050324">
    <property type="entry name" value="CDP-alcohol_PTase-I"/>
</dbReference>
<comment type="pathway">
    <text evidence="2">Phospholipid metabolism; phosphatidylglycerol biosynthesis; phosphatidylglycerol from CDP-diacylglycerol: step 1/2.</text>
</comment>
<keyword evidence="13" id="KW-1208">Phospholipid metabolism</keyword>
<comment type="pathway">
    <text evidence="3">Lipid metabolism.</text>
</comment>
<dbReference type="STRING" id="28181.BEN30_14095"/>
<evidence type="ECO:0000256" key="8">
    <source>
        <dbReference type="ARBA" id="ARBA00022692"/>
    </source>
</evidence>
<keyword evidence="8 15" id="KW-0812">Transmembrane</keyword>
<dbReference type="GO" id="GO:0008444">
    <property type="term" value="F:CDP-diacylglycerol-glycerol-3-phosphate 3-phosphatidyltransferase activity"/>
    <property type="evidence" value="ECO:0007669"/>
    <property type="project" value="UniProtKB-EC"/>
</dbReference>
<evidence type="ECO:0000256" key="14">
    <source>
        <dbReference type="ARBA" id="ARBA00048586"/>
    </source>
</evidence>
<comment type="catalytic activity">
    <reaction evidence="14">
        <text>a CDP-1,2-diacyl-sn-glycerol + sn-glycerol 3-phosphate = a 1,2-diacyl-sn-glycero-3-phospho-(1'-sn-glycero-3'-phosphate) + CMP + H(+)</text>
        <dbReference type="Rhea" id="RHEA:12593"/>
        <dbReference type="ChEBI" id="CHEBI:15378"/>
        <dbReference type="ChEBI" id="CHEBI:57597"/>
        <dbReference type="ChEBI" id="CHEBI:58332"/>
        <dbReference type="ChEBI" id="CHEBI:60110"/>
        <dbReference type="ChEBI" id="CHEBI:60377"/>
        <dbReference type="EC" id="2.7.8.5"/>
    </reaction>
</comment>
<evidence type="ECO:0000256" key="11">
    <source>
        <dbReference type="ARBA" id="ARBA00023136"/>
    </source>
</evidence>
<evidence type="ECO:0000256" key="12">
    <source>
        <dbReference type="ARBA" id="ARBA00023209"/>
    </source>
</evidence>
<reference evidence="17" key="1">
    <citation type="submission" date="2016-07" db="EMBL/GenBank/DDBJ databases">
        <authorList>
            <person name="Florea S."/>
            <person name="Webb J.S."/>
            <person name="Jaromczyk J."/>
            <person name="Schardl C.L."/>
        </authorList>
    </citation>
    <scope>NUCLEOTIDE SEQUENCE [LARGE SCALE GENOMIC DNA]</scope>
    <source>
        <strain evidence="17">MV-1</strain>
    </source>
</reference>
<name>A0A1E5Q5L4_9PROT</name>
<keyword evidence="17" id="KW-1185">Reference proteome</keyword>
<dbReference type="RefSeq" id="WP_069958709.1">
    <property type="nucleotide sequence ID" value="NZ_MCGG01000048.1"/>
</dbReference>
<dbReference type="PANTHER" id="PTHR14269:SF62">
    <property type="entry name" value="CDP-DIACYLGLYCEROL--GLYCEROL-3-PHOSPHATE 3-PHOSPHATIDYLTRANSFERASE 1, CHLOROPLASTIC"/>
    <property type="match status" value="1"/>
</dbReference>
<feature type="transmembrane region" description="Helical" evidence="15">
    <location>
        <begin position="124"/>
        <end position="142"/>
    </location>
</feature>
<feature type="transmembrane region" description="Helical" evidence="15">
    <location>
        <begin position="148"/>
        <end position="171"/>
    </location>
</feature>
<dbReference type="InterPro" id="IPR000462">
    <property type="entry name" value="CDP-OH_P_trans"/>
</dbReference>
<evidence type="ECO:0000313" key="16">
    <source>
        <dbReference type="EMBL" id="OEJ65598.1"/>
    </source>
</evidence>
<dbReference type="Proteomes" id="UP000095347">
    <property type="component" value="Unassembled WGS sequence"/>
</dbReference>
<dbReference type="OrthoDB" id="9796672at2"/>
<evidence type="ECO:0000256" key="13">
    <source>
        <dbReference type="ARBA" id="ARBA00023264"/>
    </source>
</evidence>
<dbReference type="PANTHER" id="PTHR14269">
    <property type="entry name" value="CDP-DIACYLGLYCEROL--GLYCEROL-3-PHOSPHATE 3-PHOSPHATIDYLTRANSFERASE-RELATED"/>
    <property type="match status" value="1"/>
</dbReference>
<proteinExistence type="inferred from homology"/>
<comment type="similarity">
    <text evidence="4">Belongs to the CDP-alcohol phosphatidyltransferase class-I family.</text>
</comment>
<sequence>MNLPNIITLLRIAATPIAVWLILEGQLMAAFWVFVAAGLSDAVDGFIAKQFDMETELGKFLDPLADKALLVSVYISLGLGGYLPTWLVIMVVFRDVMIVGGAMLFETMTHSLTMQPLMISKVNTTLQIVLAAGVMANAGYGIEFDGGMDVLVILTAMATVASGLTYAVVWVRRWAQLEDDQ</sequence>
<evidence type="ECO:0000256" key="9">
    <source>
        <dbReference type="ARBA" id="ARBA00022989"/>
    </source>
</evidence>
<evidence type="ECO:0000256" key="10">
    <source>
        <dbReference type="ARBA" id="ARBA00023098"/>
    </source>
</evidence>